<evidence type="ECO:0000313" key="7">
    <source>
        <dbReference type="EMBL" id="SHF38617.1"/>
    </source>
</evidence>
<dbReference type="Gene3D" id="1.10.1060.10">
    <property type="entry name" value="Alpha-helical ferredoxin"/>
    <property type="match status" value="1"/>
</dbReference>
<keyword evidence="8" id="KW-1185">Reference proteome</keyword>
<evidence type="ECO:0000256" key="3">
    <source>
        <dbReference type="ARBA" id="ARBA00022737"/>
    </source>
</evidence>
<keyword evidence="5" id="KW-0411">Iron-sulfur</keyword>
<dbReference type="OrthoDB" id="9794954at2"/>
<dbReference type="PANTHER" id="PTHR32479:SF19">
    <property type="entry name" value="ANAEROBIC GLYCEROL-3-PHOSPHATE DEHYDROGENASE SUBUNIT C"/>
    <property type="match status" value="1"/>
</dbReference>
<keyword evidence="4" id="KW-0408">Iron</keyword>
<dbReference type="GO" id="GO:0016491">
    <property type="term" value="F:oxidoreductase activity"/>
    <property type="evidence" value="ECO:0007669"/>
    <property type="project" value="UniProtKB-ARBA"/>
</dbReference>
<keyword evidence="3" id="KW-0677">Repeat</keyword>
<dbReference type="PROSITE" id="PS51379">
    <property type="entry name" value="4FE4S_FER_2"/>
    <property type="match status" value="2"/>
</dbReference>
<dbReference type="SUPFAM" id="SSF46548">
    <property type="entry name" value="alpha-helical ferredoxin"/>
    <property type="match status" value="1"/>
</dbReference>
<dbReference type="GO" id="GO:0016020">
    <property type="term" value="C:membrane"/>
    <property type="evidence" value="ECO:0007669"/>
    <property type="project" value="InterPro"/>
</dbReference>
<dbReference type="STRING" id="1121429.SAMN02745133_02501"/>
<feature type="domain" description="4Fe-4S ferredoxin-type" evidence="6">
    <location>
        <begin position="3"/>
        <end position="32"/>
    </location>
</feature>
<dbReference type="Pfam" id="PF13183">
    <property type="entry name" value="Fer4_8"/>
    <property type="match status" value="1"/>
</dbReference>
<keyword evidence="1" id="KW-0004">4Fe-4S</keyword>
<dbReference type="EMBL" id="FQUY01000021">
    <property type="protein sequence ID" value="SHF38617.1"/>
    <property type="molecule type" value="Genomic_DNA"/>
</dbReference>
<dbReference type="PROSITE" id="PS00198">
    <property type="entry name" value="4FE4S_FER_1"/>
    <property type="match status" value="1"/>
</dbReference>
<evidence type="ECO:0000256" key="2">
    <source>
        <dbReference type="ARBA" id="ARBA00022723"/>
    </source>
</evidence>
<dbReference type="InterPro" id="IPR009051">
    <property type="entry name" value="Helical_ferredxn"/>
</dbReference>
<name>A0A1M5B8J3_9FIRM</name>
<dbReference type="Pfam" id="PF02754">
    <property type="entry name" value="CCG"/>
    <property type="match status" value="2"/>
</dbReference>
<dbReference type="RefSeq" id="WP_073239722.1">
    <property type="nucleotide sequence ID" value="NZ_FQUY01000021.1"/>
</dbReference>
<feature type="domain" description="4Fe-4S ferredoxin-type" evidence="6">
    <location>
        <begin position="48"/>
        <end position="79"/>
    </location>
</feature>
<reference evidence="8" key="1">
    <citation type="submission" date="2016-11" db="EMBL/GenBank/DDBJ databases">
        <authorList>
            <person name="Varghese N."/>
            <person name="Submissions S."/>
        </authorList>
    </citation>
    <scope>NUCLEOTIDE SEQUENCE [LARGE SCALE GENOMIC DNA]</scope>
    <source>
        <strain evidence="8">DSM 12395</strain>
    </source>
</reference>
<dbReference type="InterPro" id="IPR017896">
    <property type="entry name" value="4Fe4S_Fe-S-bd"/>
</dbReference>
<gene>
    <name evidence="7" type="ORF">SAMN02745133_02501</name>
</gene>
<dbReference type="NCBIfam" id="TIGR03379">
    <property type="entry name" value="glycerol3P_GlpC"/>
    <property type="match status" value="1"/>
</dbReference>
<dbReference type="GO" id="GO:0051539">
    <property type="term" value="F:4 iron, 4 sulfur cluster binding"/>
    <property type="evidence" value="ECO:0007669"/>
    <property type="project" value="UniProtKB-KW"/>
</dbReference>
<dbReference type="GO" id="GO:0009061">
    <property type="term" value="P:anaerobic respiration"/>
    <property type="evidence" value="ECO:0007669"/>
    <property type="project" value="InterPro"/>
</dbReference>
<evidence type="ECO:0000313" key="8">
    <source>
        <dbReference type="Proteomes" id="UP000184148"/>
    </source>
</evidence>
<evidence type="ECO:0000256" key="1">
    <source>
        <dbReference type="ARBA" id="ARBA00022485"/>
    </source>
</evidence>
<dbReference type="InterPro" id="IPR004017">
    <property type="entry name" value="Cys_rich_dom"/>
</dbReference>
<sequence length="404" mass="44433">MSSDHRLALDNCIKCSICVSHCPVARVTDKFAGPKQNGPDLERFRLEEPAAVHPSIGYCTNCKGCDVVCPSGVAVSAMNCRARGEYVSLHGAPLRDKILARVDRMGRAARLAPSLVNRLAGLRPLRLLAEKMLGISAAMTMPRYAKKTFLELYKPKNIGDTGRKVLYYPGCYVNYNAPEVGLALAEVLAHNNIRVEVEQFDCCGLPLIANGLLDTARDQAKKNLAKLQGYINRGYDIVTTCPSCHLTLRQEYRELFQLNTDPLHEKMLDVFEYLSVLLQQGKLVTRFEELPLQVGYHQPCHLKAAGCGVPSREILQLIPGLRVADLDAGCCGLAGTYGFKKEKYAISQAIGRNVFNAVKELGVRQVISECGMCQLQIHHLTGVAVYHPLQVLAQACGPGKWLAK</sequence>
<dbReference type="InterPro" id="IPR017753">
    <property type="entry name" value="G3P_DH_GlpC_su"/>
</dbReference>
<dbReference type="NCBIfam" id="NF008369">
    <property type="entry name" value="PRK11168.1"/>
    <property type="match status" value="1"/>
</dbReference>
<dbReference type="GO" id="GO:0046872">
    <property type="term" value="F:metal ion binding"/>
    <property type="evidence" value="ECO:0007669"/>
    <property type="project" value="UniProtKB-KW"/>
</dbReference>
<proteinExistence type="predicted"/>
<dbReference type="Proteomes" id="UP000184148">
    <property type="component" value="Unassembled WGS sequence"/>
</dbReference>
<dbReference type="PANTHER" id="PTHR32479">
    <property type="entry name" value="GLYCOLATE OXIDASE IRON-SULFUR SUBUNIT"/>
    <property type="match status" value="1"/>
</dbReference>
<evidence type="ECO:0000256" key="5">
    <source>
        <dbReference type="ARBA" id="ARBA00023014"/>
    </source>
</evidence>
<evidence type="ECO:0000256" key="4">
    <source>
        <dbReference type="ARBA" id="ARBA00023004"/>
    </source>
</evidence>
<dbReference type="InterPro" id="IPR017900">
    <property type="entry name" value="4Fe4S_Fe_S_CS"/>
</dbReference>
<evidence type="ECO:0000259" key="6">
    <source>
        <dbReference type="PROSITE" id="PS51379"/>
    </source>
</evidence>
<keyword evidence="2" id="KW-0479">Metal-binding</keyword>
<protein>
    <submittedName>
        <fullName evidence="7">Glycerol 3-phosphate dehydrogenase (Quinone) subunit C</fullName>
    </submittedName>
</protein>
<dbReference type="GO" id="GO:0009331">
    <property type="term" value="C:glycerol-3-phosphate dehydrogenase (FAD) complex"/>
    <property type="evidence" value="ECO:0007669"/>
    <property type="project" value="InterPro"/>
</dbReference>
<accession>A0A1M5B8J3</accession>
<organism evidence="7 8">
    <name type="scientific">Desulforamulus putei DSM 12395</name>
    <dbReference type="NCBI Taxonomy" id="1121429"/>
    <lineage>
        <taxon>Bacteria</taxon>
        <taxon>Bacillati</taxon>
        <taxon>Bacillota</taxon>
        <taxon>Clostridia</taxon>
        <taxon>Eubacteriales</taxon>
        <taxon>Peptococcaceae</taxon>
        <taxon>Desulforamulus</taxon>
    </lineage>
</organism>
<dbReference type="AlphaFoldDB" id="A0A1M5B8J3"/>